<dbReference type="EMBL" id="BGPR01001127">
    <property type="protein sequence ID" value="GBM46219.1"/>
    <property type="molecule type" value="Genomic_DNA"/>
</dbReference>
<dbReference type="PANTHER" id="PTHR11439">
    <property type="entry name" value="GAG-POL-RELATED RETROTRANSPOSON"/>
    <property type="match status" value="1"/>
</dbReference>
<comment type="caution">
    <text evidence="1">The sequence shown here is derived from an EMBL/GenBank/DDBJ whole genome shotgun (WGS) entry which is preliminary data.</text>
</comment>
<evidence type="ECO:0000313" key="1">
    <source>
        <dbReference type="EMBL" id="GBM46219.1"/>
    </source>
</evidence>
<evidence type="ECO:0008006" key="3">
    <source>
        <dbReference type="Google" id="ProtNLM"/>
    </source>
</evidence>
<accession>A0A4Y2G0S1</accession>
<proteinExistence type="predicted"/>
<dbReference type="PANTHER" id="PTHR11439:SF467">
    <property type="entry name" value="INTEGRASE CATALYTIC DOMAIN-CONTAINING PROTEIN"/>
    <property type="match status" value="1"/>
</dbReference>
<dbReference type="Proteomes" id="UP000499080">
    <property type="component" value="Unassembled WGS sequence"/>
</dbReference>
<evidence type="ECO:0000313" key="2">
    <source>
        <dbReference type="Proteomes" id="UP000499080"/>
    </source>
</evidence>
<organism evidence="1 2">
    <name type="scientific">Araneus ventricosus</name>
    <name type="common">Orbweaver spider</name>
    <name type="synonym">Epeira ventricosa</name>
    <dbReference type="NCBI Taxonomy" id="182803"/>
    <lineage>
        <taxon>Eukaryota</taxon>
        <taxon>Metazoa</taxon>
        <taxon>Ecdysozoa</taxon>
        <taxon>Arthropoda</taxon>
        <taxon>Chelicerata</taxon>
        <taxon>Arachnida</taxon>
        <taxon>Araneae</taxon>
        <taxon>Araneomorphae</taxon>
        <taxon>Entelegynae</taxon>
        <taxon>Araneoidea</taxon>
        <taxon>Araneidae</taxon>
        <taxon>Araneus</taxon>
    </lineage>
</organism>
<protein>
    <recommendedName>
        <fullName evidence="3">Retrovirus-related Pol polyprotein from transposon TNT 1-94</fullName>
    </recommendedName>
</protein>
<keyword evidence="2" id="KW-1185">Reference proteome</keyword>
<sequence>MLECITVPTPMGLGTTLWAAITPDHKLPHRELIGSLNYLAVCTRSDIACSISKLSQYLTCYDKSHWLAAKRVLGYLQKTINSGLVFELDDKLCMVILTQTGVIPKKTVLFWLLLYVRQHCHIMGI</sequence>
<name>A0A4Y2G0S1_ARAVE</name>
<dbReference type="OrthoDB" id="413361at2759"/>
<reference evidence="1 2" key="1">
    <citation type="journal article" date="2019" name="Sci. Rep.">
        <title>Orb-weaving spider Araneus ventricosus genome elucidates the spidroin gene catalogue.</title>
        <authorList>
            <person name="Kono N."/>
            <person name="Nakamura H."/>
            <person name="Ohtoshi R."/>
            <person name="Moran D.A.P."/>
            <person name="Shinohara A."/>
            <person name="Yoshida Y."/>
            <person name="Fujiwara M."/>
            <person name="Mori M."/>
            <person name="Tomita M."/>
            <person name="Arakawa K."/>
        </authorList>
    </citation>
    <scope>NUCLEOTIDE SEQUENCE [LARGE SCALE GENOMIC DNA]</scope>
</reference>
<dbReference type="AlphaFoldDB" id="A0A4Y2G0S1"/>
<gene>
    <name evidence="1" type="ORF">AVEN_270224_1</name>
</gene>